<proteinExistence type="predicted"/>
<feature type="compositionally biased region" description="Basic residues" evidence="1">
    <location>
        <begin position="162"/>
        <end position="171"/>
    </location>
</feature>
<accession>A0A6J4U936</accession>
<organism evidence="2">
    <name type="scientific">uncultured Thermomicrobiales bacterium</name>
    <dbReference type="NCBI Taxonomy" id="1645740"/>
    <lineage>
        <taxon>Bacteria</taxon>
        <taxon>Pseudomonadati</taxon>
        <taxon>Thermomicrobiota</taxon>
        <taxon>Thermomicrobia</taxon>
        <taxon>Thermomicrobiales</taxon>
        <taxon>environmental samples</taxon>
    </lineage>
</organism>
<dbReference type="EMBL" id="CADCWL010000006">
    <property type="protein sequence ID" value="CAA9543671.1"/>
    <property type="molecule type" value="Genomic_DNA"/>
</dbReference>
<protein>
    <submittedName>
        <fullName evidence="2">Putative quinone binding protein</fullName>
    </submittedName>
</protein>
<evidence type="ECO:0000256" key="1">
    <source>
        <dbReference type="SAM" id="MobiDB-lite"/>
    </source>
</evidence>
<feature type="non-terminal residue" evidence="2">
    <location>
        <position position="205"/>
    </location>
</feature>
<gene>
    <name evidence="2" type="ORF">AVDCRST_MAG19-57</name>
</gene>
<dbReference type="AlphaFoldDB" id="A0A6J4U936"/>
<name>A0A6J4U936_9BACT</name>
<feature type="compositionally biased region" description="Basic residues" evidence="1">
    <location>
        <begin position="99"/>
        <end position="112"/>
    </location>
</feature>
<feature type="non-terminal residue" evidence="2">
    <location>
        <position position="1"/>
    </location>
</feature>
<feature type="compositionally biased region" description="Basic residues" evidence="1">
    <location>
        <begin position="75"/>
        <end position="92"/>
    </location>
</feature>
<sequence length="205" mass="22771">ERFRKPAGWRPDAAPIDAFPSNRVAAVATSVCRLARSCVLARPVRRGVPRGGRPPTDHAARRHPAGPGGGDRPAHARARHRRPARRRSRRLARLLPPPRTRHPDRRRPRRRGVPAPPAHRAGLLLGDDRVHPPGLPGLRAGHRRPEGLARVWLPDPGGGRRDVRRPRRRGPRQLQGAALVGLHPLRGRRRSRRQPDQPTLPAGPV</sequence>
<evidence type="ECO:0000313" key="2">
    <source>
        <dbReference type="EMBL" id="CAA9543671.1"/>
    </source>
</evidence>
<feature type="region of interest" description="Disordered" evidence="1">
    <location>
        <begin position="45"/>
        <end position="205"/>
    </location>
</feature>
<reference evidence="2" key="1">
    <citation type="submission" date="2020-02" db="EMBL/GenBank/DDBJ databases">
        <authorList>
            <person name="Meier V. D."/>
        </authorList>
    </citation>
    <scope>NUCLEOTIDE SEQUENCE</scope>
    <source>
        <strain evidence="2">AVDCRST_MAG19</strain>
    </source>
</reference>